<evidence type="ECO:0000256" key="1">
    <source>
        <dbReference type="ARBA" id="ARBA00008106"/>
    </source>
</evidence>
<dbReference type="InterPro" id="IPR006328">
    <property type="entry name" value="2-HAD"/>
</dbReference>
<dbReference type="PANTHER" id="PTHR43316">
    <property type="entry name" value="HYDROLASE, HALOACID DELAHOGENASE-RELATED"/>
    <property type="match status" value="1"/>
</dbReference>
<dbReference type="PRINTS" id="PR00413">
    <property type="entry name" value="HADHALOGNASE"/>
</dbReference>
<dbReference type="InterPro" id="IPR006439">
    <property type="entry name" value="HAD-SF_hydro_IA"/>
</dbReference>
<name>A0A3S4B8J9_9PEZI</name>
<dbReference type="Gene3D" id="1.10.150.240">
    <property type="entry name" value="Putative phosphatase, domain 2"/>
    <property type="match status" value="1"/>
</dbReference>
<dbReference type="SFLD" id="SFLDS00003">
    <property type="entry name" value="Haloacid_Dehalogenase"/>
    <property type="match status" value="1"/>
</dbReference>
<dbReference type="Proteomes" id="UP000289323">
    <property type="component" value="Unassembled WGS sequence"/>
</dbReference>
<dbReference type="SUPFAM" id="SSF56784">
    <property type="entry name" value="HAD-like"/>
    <property type="match status" value="1"/>
</dbReference>
<dbReference type="InterPro" id="IPR023214">
    <property type="entry name" value="HAD_sf"/>
</dbReference>
<evidence type="ECO:0000313" key="4">
    <source>
        <dbReference type="Proteomes" id="UP000289323"/>
    </source>
</evidence>
<dbReference type="Pfam" id="PF00702">
    <property type="entry name" value="Hydrolase"/>
    <property type="match status" value="1"/>
</dbReference>
<dbReference type="PANTHER" id="PTHR43316:SF3">
    <property type="entry name" value="HALOACID DEHALOGENASE, TYPE II (AFU_ORTHOLOGUE AFUA_2G07750)-RELATED"/>
    <property type="match status" value="1"/>
</dbReference>
<reference evidence="3 4" key="1">
    <citation type="submission" date="2018-04" db="EMBL/GenBank/DDBJ databases">
        <authorList>
            <person name="Huttner S."/>
            <person name="Dainat J."/>
        </authorList>
    </citation>
    <scope>NUCLEOTIDE SEQUENCE [LARGE SCALE GENOMIC DNA]</scope>
</reference>
<dbReference type="SFLD" id="SFLDG01129">
    <property type="entry name" value="C1.5:_HAD__Beta-PGM__Phosphata"/>
    <property type="match status" value="1"/>
</dbReference>
<dbReference type="NCBIfam" id="TIGR01428">
    <property type="entry name" value="HAD_type_II"/>
    <property type="match status" value="1"/>
</dbReference>
<comment type="similarity">
    <text evidence="1">Belongs to the HAD-like hydrolase superfamily. S-2-haloalkanoic acid dehalogenase family.</text>
</comment>
<organism evidence="3 4">
    <name type="scientific">Thermothielavioides terrestris</name>
    <dbReference type="NCBI Taxonomy" id="2587410"/>
    <lineage>
        <taxon>Eukaryota</taxon>
        <taxon>Fungi</taxon>
        <taxon>Dikarya</taxon>
        <taxon>Ascomycota</taxon>
        <taxon>Pezizomycotina</taxon>
        <taxon>Sordariomycetes</taxon>
        <taxon>Sordariomycetidae</taxon>
        <taxon>Sordariales</taxon>
        <taxon>Chaetomiaceae</taxon>
        <taxon>Thermothielavioides</taxon>
    </lineage>
</organism>
<dbReference type="Gene3D" id="3.40.50.1000">
    <property type="entry name" value="HAD superfamily/HAD-like"/>
    <property type="match status" value="1"/>
</dbReference>
<evidence type="ECO:0000313" key="3">
    <source>
        <dbReference type="EMBL" id="SPQ24700.1"/>
    </source>
</evidence>
<dbReference type="InterPro" id="IPR036412">
    <property type="entry name" value="HAD-like_sf"/>
</dbReference>
<dbReference type="InterPro" id="IPR023198">
    <property type="entry name" value="PGP-like_dom2"/>
</dbReference>
<dbReference type="EMBL" id="OUUZ01000013">
    <property type="protein sequence ID" value="SPQ24700.1"/>
    <property type="molecule type" value="Genomic_DNA"/>
</dbReference>
<dbReference type="GO" id="GO:0016791">
    <property type="term" value="F:phosphatase activity"/>
    <property type="evidence" value="ECO:0007669"/>
    <property type="project" value="UniProtKB-ARBA"/>
</dbReference>
<proteinExistence type="inferred from homology"/>
<gene>
    <name evidence="3" type="ORF">TT172_LOCUS7119</name>
</gene>
<dbReference type="AlphaFoldDB" id="A0A3S4B8J9"/>
<dbReference type="InterPro" id="IPR051540">
    <property type="entry name" value="S-2-haloacid_dehalogenase"/>
</dbReference>
<keyword evidence="2" id="KW-0378">Hydrolase</keyword>
<protein>
    <submittedName>
        <fullName evidence="3">300218ee-f6f3-4bca-9bd1-ae891dcb7edf</fullName>
    </submittedName>
</protein>
<evidence type="ECO:0000256" key="2">
    <source>
        <dbReference type="ARBA" id="ARBA00022801"/>
    </source>
</evidence>
<dbReference type="NCBIfam" id="TIGR01493">
    <property type="entry name" value="HAD-SF-IA-v2"/>
    <property type="match status" value="1"/>
</dbReference>
<accession>A0A3S4B8J9</accession>
<sequence length="246" mass="26819">MASKTIIAFDLYGTLLSTDSIAAELAKTVGHDAARSLATLWRRYQLEYTFRINSMGHYRPFSAITRASLQHAAAELGLALSEPDIERVMKAYDSLHVFPDVPPALQQLENVPWVDAYVFSNGTPAALAASVRNSPDLGPHAHVLKGLVSVEAVGVFKPDRRTYEYLLRQVGKEDAPHGVWLVSSNPFDALGAVAAGLRSAWVDRGGKGWIDRLGDVVGDMRPTLVVSGVDEAVREIQRRLDDTPTA</sequence>
<dbReference type="GO" id="GO:0019120">
    <property type="term" value="F:hydrolase activity, acting on acid halide bonds, in C-halide compounds"/>
    <property type="evidence" value="ECO:0007669"/>
    <property type="project" value="InterPro"/>
</dbReference>